<organism evidence="2 3">
    <name type="scientific">Escherichia coli</name>
    <dbReference type="NCBI Taxonomy" id="562"/>
    <lineage>
        <taxon>Bacteria</taxon>
        <taxon>Pseudomonadati</taxon>
        <taxon>Pseudomonadota</taxon>
        <taxon>Gammaproteobacteria</taxon>
        <taxon>Enterobacterales</taxon>
        <taxon>Enterobacteriaceae</taxon>
        <taxon>Escherichia</taxon>
    </lineage>
</organism>
<feature type="compositionally biased region" description="Polar residues" evidence="1">
    <location>
        <begin position="1"/>
        <end position="19"/>
    </location>
</feature>
<evidence type="ECO:0000313" key="2">
    <source>
        <dbReference type="EMBL" id="STK93621.1"/>
    </source>
</evidence>
<evidence type="ECO:0000313" key="3">
    <source>
        <dbReference type="Proteomes" id="UP000255543"/>
    </source>
</evidence>
<feature type="region of interest" description="Disordered" evidence="1">
    <location>
        <begin position="1"/>
        <end position="24"/>
    </location>
</feature>
<dbReference type="Proteomes" id="UP000255543">
    <property type="component" value="Unassembled WGS sequence"/>
</dbReference>
<accession>A0A0K6E3A2</accession>
<evidence type="ECO:0000256" key="1">
    <source>
        <dbReference type="SAM" id="MobiDB-lite"/>
    </source>
</evidence>
<sequence length="56" mass="6349">MTTSNNDNSQQSKPTQAEQSMADYESSIMLEVPFGGLDYMTESVKEPELDNFKQKK</sequence>
<dbReference type="EMBL" id="UGEB01000001">
    <property type="protein sequence ID" value="STK93621.1"/>
    <property type="molecule type" value="Genomic_DNA"/>
</dbReference>
<dbReference type="RefSeq" id="WP_000213605.1">
    <property type="nucleotide sequence ID" value="NZ_BGID01000107.1"/>
</dbReference>
<gene>
    <name evidence="2" type="ORF">NCTC8179_04338</name>
</gene>
<reference evidence="2 3" key="1">
    <citation type="submission" date="2018-06" db="EMBL/GenBank/DDBJ databases">
        <authorList>
            <consortium name="Pathogen Informatics"/>
            <person name="Doyle S."/>
        </authorList>
    </citation>
    <scope>NUCLEOTIDE SEQUENCE [LARGE SCALE GENOMIC DNA]</scope>
    <source>
        <strain evidence="2 3">NCTC8179</strain>
    </source>
</reference>
<dbReference type="AlphaFoldDB" id="A0A0K6E3A2"/>
<protein>
    <submittedName>
        <fullName evidence="2">Uncharacterized protein</fullName>
    </submittedName>
</protein>
<dbReference type="OMA" id="SIMLEVP"/>
<proteinExistence type="predicted"/>
<name>A0A0K6E3A2_ECOLX</name>